<protein>
    <submittedName>
        <fullName evidence="1">Uncharacterized protein</fullName>
    </submittedName>
</protein>
<dbReference type="EMBL" id="JAIQCV010000012">
    <property type="protein sequence ID" value="KAH1038618.1"/>
    <property type="molecule type" value="Genomic_DNA"/>
</dbReference>
<comment type="caution">
    <text evidence="1">The sequence shown here is derived from an EMBL/GenBank/DDBJ whole genome shotgun (WGS) entry which is preliminary data.</text>
</comment>
<accession>A0A9D3UE22</accession>
<dbReference type="AlphaFoldDB" id="A0A9D3UE22"/>
<proteinExistence type="predicted"/>
<organism evidence="1 2">
    <name type="scientific">Gossypium stocksii</name>
    <dbReference type="NCBI Taxonomy" id="47602"/>
    <lineage>
        <taxon>Eukaryota</taxon>
        <taxon>Viridiplantae</taxon>
        <taxon>Streptophyta</taxon>
        <taxon>Embryophyta</taxon>
        <taxon>Tracheophyta</taxon>
        <taxon>Spermatophyta</taxon>
        <taxon>Magnoliopsida</taxon>
        <taxon>eudicotyledons</taxon>
        <taxon>Gunneridae</taxon>
        <taxon>Pentapetalae</taxon>
        <taxon>rosids</taxon>
        <taxon>malvids</taxon>
        <taxon>Malvales</taxon>
        <taxon>Malvaceae</taxon>
        <taxon>Malvoideae</taxon>
        <taxon>Gossypium</taxon>
    </lineage>
</organism>
<sequence>MWSNRQEYWRQRGSSRISQHLIKKCFILKGKILHLYEDRKIKFNEEVVSSYLTDEDIILMTCNHIGDYGDFKGEDNFDTKGLQVDNHSGVPKFNFTNVDLLLGPTPHNTPLFVIRYICEKKVNRILADDGSTVNIPHLKIMKD</sequence>
<evidence type="ECO:0000313" key="1">
    <source>
        <dbReference type="EMBL" id="KAH1038618.1"/>
    </source>
</evidence>
<keyword evidence="2" id="KW-1185">Reference proteome</keyword>
<gene>
    <name evidence="1" type="ORF">J1N35_040361</name>
</gene>
<dbReference type="OrthoDB" id="2919534at2759"/>
<name>A0A9D3UE22_9ROSI</name>
<evidence type="ECO:0000313" key="2">
    <source>
        <dbReference type="Proteomes" id="UP000828251"/>
    </source>
</evidence>
<dbReference type="Proteomes" id="UP000828251">
    <property type="component" value="Unassembled WGS sequence"/>
</dbReference>
<reference evidence="1 2" key="1">
    <citation type="journal article" date="2021" name="Plant Biotechnol. J.">
        <title>Multi-omics assisted identification of the key and species-specific regulatory components of drought-tolerant mechanisms in Gossypium stocksii.</title>
        <authorList>
            <person name="Yu D."/>
            <person name="Ke L."/>
            <person name="Zhang D."/>
            <person name="Wu Y."/>
            <person name="Sun Y."/>
            <person name="Mei J."/>
            <person name="Sun J."/>
            <person name="Sun Y."/>
        </authorList>
    </citation>
    <scope>NUCLEOTIDE SEQUENCE [LARGE SCALE GENOMIC DNA]</scope>
    <source>
        <strain evidence="2">cv. E1</strain>
        <tissue evidence="1">Leaf</tissue>
    </source>
</reference>